<comment type="caution">
    <text evidence="3">The sequence shown here is derived from an EMBL/GenBank/DDBJ whole genome shotgun (WGS) entry which is preliminary data.</text>
</comment>
<evidence type="ECO:0000259" key="2">
    <source>
        <dbReference type="Pfam" id="PF01498"/>
    </source>
</evidence>
<dbReference type="Pfam" id="PF01498">
    <property type="entry name" value="HTH_Tnp_Tc3_2"/>
    <property type="match status" value="1"/>
</dbReference>
<proteinExistence type="predicted"/>
<name>A0A4Y2WR50_ARAVE</name>
<dbReference type="GO" id="GO:0003677">
    <property type="term" value="F:DNA binding"/>
    <property type="evidence" value="ECO:0007669"/>
    <property type="project" value="InterPro"/>
</dbReference>
<evidence type="ECO:0000256" key="1">
    <source>
        <dbReference type="SAM" id="MobiDB-lite"/>
    </source>
</evidence>
<dbReference type="GO" id="GO:0015074">
    <property type="term" value="P:DNA integration"/>
    <property type="evidence" value="ECO:0007669"/>
    <property type="project" value="InterPro"/>
</dbReference>
<accession>A0A4Y2WR50</accession>
<evidence type="ECO:0000313" key="4">
    <source>
        <dbReference type="Proteomes" id="UP000499080"/>
    </source>
</evidence>
<feature type="domain" description="Transposase Tc1-like" evidence="2">
    <location>
        <begin position="20"/>
        <end position="86"/>
    </location>
</feature>
<gene>
    <name evidence="3" type="ORF">AVEN_132926_1</name>
</gene>
<sequence length="116" mass="13099">MPGGNHTYSGRPSGTTEREDRRVRHKAVAHRTPSAAEIRAAIGTTVTQRTVTNRLLQGQLRARRPVACILLTPNHSRLRREWCQARAHWRAEWKSVVFSGESRFCLGASVGREEAR</sequence>
<keyword evidence="4" id="KW-1185">Reference proteome</keyword>
<evidence type="ECO:0000313" key="3">
    <source>
        <dbReference type="EMBL" id="GBO39985.1"/>
    </source>
</evidence>
<protein>
    <recommendedName>
        <fullName evidence="2">Transposase Tc1-like domain-containing protein</fullName>
    </recommendedName>
</protein>
<dbReference type="GO" id="GO:0006313">
    <property type="term" value="P:DNA transposition"/>
    <property type="evidence" value="ECO:0007669"/>
    <property type="project" value="InterPro"/>
</dbReference>
<dbReference type="OrthoDB" id="6246393at2759"/>
<feature type="compositionally biased region" description="Polar residues" evidence="1">
    <location>
        <begin position="1"/>
        <end position="15"/>
    </location>
</feature>
<feature type="region of interest" description="Disordered" evidence="1">
    <location>
        <begin position="1"/>
        <end position="33"/>
    </location>
</feature>
<dbReference type="InterPro" id="IPR036397">
    <property type="entry name" value="RNaseH_sf"/>
</dbReference>
<dbReference type="Proteomes" id="UP000499080">
    <property type="component" value="Unassembled WGS sequence"/>
</dbReference>
<reference evidence="3 4" key="1">
    <citation type="journal article" date="2019" name="Sci. Rep.">
        <title>Orb-weaving spider Araneus ventricosus genome elucidates the spidroin gene catalogue.</title>
        <authorList>
            <person name="Kono N."/>
            <person name="Nakamura H."/>
            <person name="Ohtoshi R."/>
            <person name="Moran D.A.P."/>
            <person name="Shinohara A."/>
            <person name="Yoshida Y."/>
            <person name="Fujiwara M."/>
            <person name="Mori M."/>
            <person name="Tomita M."/>
            <person name="Arakawa K."/>
        </authorList>
    </citation>
    <scope>NUCLEOTIDE SEQUENCE [LARGE SCALE GENOMIC DNA]</scope>
</reference>
<dbReference type="Gene3D" id="3.30.420.10">
    <property type="entry name" value="Ribonuclease H-like superfamily/Ribonuclease H"/>
    <property type="match status" value="1"/>
</dbReference>
<dbReference type="AlphaFoldDB" id="A0A4Y2WR50"/>
<organism evidence="3 4">
    <name type="scientific">Araneus ventricosus</name>
    <name type="common">Orbweaver spider</name>
    <name type="synonym">Epeira ventricosa</name>
    <dbReference type="NCBI Taxonomy" id="182803"/>
    <lineage>
        <taxon>Eukaryota</taxon>
        <taxon>Metazoa</taxon>
        <taxon>Ecdysozoa</taxon>
        <taxon>Arthropoda</taxon>
        <taxon>Chelicerata</taxon>
        <taxon>Arachnida</taxon>
        <taxon>Araneae</taxon>
        <taxon>Araneomorphae</taxon>
        <taxon>Entelegynae</taxon>
        <taxon>Araneoidea</taxon>
        <taxon>Araneidae</taxon>
        <taxon>Araneus</taxon>
    </lineage>
</organism>
<dbReference type="EMBL" id="BGPR01065163">
    <property type="protein sequence ID" value="GBO39985.1"/>
    <property type="molecule type" value="Genomic_DNA"/>
</dbReference>
<dbReference type="InterPro" id="IPR002492">
    <property type="entry name" value="Transposase_Tc1-like"/>
</dbReference>